<reference evidence="9" key="1">
    <citation type="submission" date="2022-11" db="EMBL/GenBank/DDBJ databases">
        <authorList>
            <person name="Kikuchi T."/>
        </authorList>
    </citation>
    <scope>NUCLEOTIDE SEQUENCE</scope>
    <source>
        <strain evidence="9">PS1010</strain>
    </source>
</reference>
<comment type="caution">
    <text evidence="9">The sequence shown here is derived from an EMBL/GenBank/DDBJ whole genome shotgun (WGS) entry which is preliminary data.</text>
</comment>
<feature type="transmembrane region" description="Helical" evidence="8">
    <location>
        <begin position="368"/>
        <end position="388"/>
    </location>
</feature>
<accession>A0A9P1IC15</accession>
<feature type="transmembrane region" description="Helical" evidence="8">
    <location>
        <begin position="294"/>
        <end position="316"/>
    </location>
</feature>
<evidence type="ECO:0000256" key="7">
    <source>
        <dbReference type="PIRSR" id="PIRSR600175-2"/>
    </source>
</evidence>
<evidence type="ECO:0000256" key="3">
    <source>
        <dbReference type="ARBA" id="ARBA00022692"/>
    </source>
</evidence>
<comment type="subcellular location">
    <subcellularLocation>
        <location evidence="1">Membrane</location>
        <topology evidence="1">Multi-pass membrane protein</topology>
    </subcellularLocation>
</comment>
<proteinExistence type="predicted"/>
<evidence type="ECO:0000256" key="5">
    <source>
        <dbReference type="ARBA" id="ARBA00022989"/>
    </source>
</evidence>
<sequence>MQSGDQMYGYTTILLASAPMASQLSMAQLKWTIFFPIFAIPAITLLISVGHLSRRAPVQTFRKIAPIGAGIGWALTWHIAEKLYTESLRASQILIYFINSLRPTLSWALECEHSYNSKFCQPFNDPNVSKSILYPNNFWPAQEFNRFRIRQNALPESMPAKWEPNMWYLGDSKEEFYFAIPSIPLFLSHILTWTTIYFILVKFYDRLGEILTKIFVFIPVMLYLAVVMGMTVSGLHFTNGTMEVSLDDKKISEDLFDFWADLKGGFRTSILIVDYSMAFTGIVIFATSRLRTGVGYLNALFVVPSMMIVPMIQTILRAGCEGHISDLQPSYKIFASTDETISFDLLPVCFATSNLGPIWSALYFFAQYFYTSLGPMIVYTAFIYQSFIDDIPTVQNYPKRFIGLLCLAFTVPAIFLYMPLGTKVAALFRYTSQSAIIQILAFVIIFFIYGWQRIEQDVLMTSPTAVSPGLTDYLIRPTSPIYTTALFTVIPMLICAKFVAVFDFLPSGNDVMKHIDAGVQFIPLPHWAARLQSIQLLIYHIDTNFHFLIFFDQLLIGCT</sequence>
<dbReference type="InterPro" id="IPR037272">
    <property type="entry name" value="SNS_sf"/>
</dbReference>
<keyword evidence="3 8" id="KW-0812">Transmembrane</keyword>
<dbReference type="Pfam" id="PF00209">
    <property type="entry name" value="SNF"/>
    <property type="match status" value="1"/>
</dbReference>
<dbReference type="AlphaFoldDB" id="A0A9P1IC15"/>
<organism evidence="9 10">
    <name type="scientific">Caenorhabditis angaria</name>
    <dbReference type="NCBI Taxonomy" id="860376"/>
    <lineage>
        <taxon>Eukaryota</taxon>
        <taxon>Metazoa</taxon>
        <taxon>Ecdysozoa</taxon>
        <taxon>Nematoda</taxon>
        <taxon>Chromadorea</taxon>
        <taxon>Rhabditida</taxon>
        <taxon>Rhabditina</taxon>
        <taxon>Rhabditomorpha</taxon>
        <taxon>Rhabditoidea</taxon>
        <taxon>Rhabditidae</taxon>
        <taxon>Peloderinae</taxon>
        <taxon>Caenorhabditis</taxon>
    </lineage>
</organism>
<feature type="transmembrane region" description="Helical" evidence="8">
    <location>
        <begin position="430"/>
        <end position="451"/>
    </location>
</feature>
<keyword evidence="4" id="KW-0769">Symport</keyword>
<evidence type="ECO:0000313" key="9">
    <source>
        <dbReference type="EMBL" id="CAI5442068.1"/>
    </source>
</evidence>
<keyword evidence="7" id="KW-1015">Disulfide bond</keyword>
<dbReference type="EMBL" id="CANHGI010000002">
    <property type="protein sequence ID" value="CAI5442068.1"/>
    <property type="molecule type" value="Genomic_DNA"/>
</dbReference>
<evidence type="ECO:0000256" key="1">
    <source>
        <dbReference type="ARBA" id="ARBA00004141"/>
    </source>
</evidence>
<keyword evidence="10" id="KW-1185">Reference proteome</keyword>
<dbReference type="PANTHER" id="PTHR11616:SF240">
    <property type="entry name" value="BLOATED TUBULES, ISOFORM B-RELATED"/>
    <property type="match status" value="1"/>
</dbReference>
<evidence type="ECO:0000313" key="10">
    <source>
        <dbReference type="Proteomes" id="UP001152747"/>
    </source>
</evidence>
<evidence type="ECO:0000256" key="4">
    <source>
        <dbReference type="ARBA" id="ARBA00022847"/>
    </source>
</evidence>
<feature type="transmembrane region" description="Helical" evidence="8">
    <location>
        <begin position="266"/>
        <end position="287"/>
    </location>
</feature>
<feature type="transmembrane region" description="Helical" evidence="8">
    <location>
        <begin position="212"/>
        <end position="237"/>
    </location>
</feature>
<evidence type="ECO:0000256" key="6">
    <source>
        <dbReference type="ARBA" id="ARBA00023136"/>
    </source>
</evidence>
<dbReference type="SUPFAM" id="SSF161070">
    <property type="entry name" value="SNF-like"/>
    <property type="match status" value="1"/>
</dbReference>
<keyword evidence="6 8" id="KW-0472">Membrane</keyword>
<feature type="transmembrane region" description="Helical" evidence="8">
    <location>
        <begin position="176"/>
        <end position="200"/>
    </location>
</feature>
<evidence type="ECO:0000256" key="8">
    <source>
        <dbReference type="SAM" id="Phobius"/>
    </source>
</evidence>
<keyword evidence="2" id="KW-0813">Transport</keyword>
<dbReference type="GO" id="GO:0005886">
    <property type="term" value="C:plasma membrane"/>
    <property type="evidence" value="ECO:0007669"/>
    <property type="project" value="TreeGrafter"/>
</dbReference>
<feature type="transmembrane region" description="Helical" evidence="8">
    <location>
        <begin position="64"/>
        <end position="80"/>
    </location>
</feature>
<dbReference type="PANTHER" id="PTHR11616">
    <property type="entry name" value="SODIUM/CHLORIDE DEPENDENT TRANSPORTER"/>
    <property type="match status" value="1"/>
</dbReference>
<dbReference type="GO" id="GO:0015375">
    <property type="term" value="F:glycine:sodium symporter activity"/>
    <property type="evidence" value="ECO:0007669"/>
    <property type="project" value="TreeGrafter"/>
</dbReference>
<protein>
    <submittedName>
        <fullName evidence="9">Uncharacterized protein</fullName>
    </submittedName>
</protein>
<feature type="transmembrane region" description="Helical" evidence="8">
    <location>
        <begin position="481"/>
        <end position="505"/>
    </location>
</feature>
<dbReference type="OrthoDB" id="5846215at2759"/>
<feature type="disulfide bond" evidence="7">
    <location>
        <begin position="111"/>
        <end position="120"/>
    </location>
</feature>
<feature type="transmembrane region" description="Helical" evidence="8">
    <location>
        <begin position="33"/>
        <end position="52"/>
    </location>
</feature>
<gene>
    <name evidence="9" type="ORF">CAMP_LOCUS4705</name>
</gene>
<dbReference type="Proteomes" id="UP001152747">
    <property type="component" value="Unassembled WGS sequence"/>
</dbReference>
<feature type="transmembrane region" description="Helical" evidence="8">
    <location>
        <begin position="400"/>
        <end position="418"/>
    </location>
</feature>
<dbReference type="InterPro" id="IPR000175">
    <property type="entry name" value="Na/ntran_symport"/>
</dbReference>
<dbReference type="PROSITE" id="PS50267">
    <property type="entry name" value="NA_NEUROTRAN_SYMP_3"/>
    <property type="match status" value="1"/>
</dbReference>
<evidence type="ECO:0000256" key="2">
    <source>
        <dbReference type="ARBA" id="ARBA00022448"/>
    </source>
</evidence>
<keyword evidence="5 8" id="KW-1133">Transmembrane helix</keyword>
<name>A0A9P1IC15_9PELO</name>